<dbReference type="PANTHER" id="PTHR21666">
    <property type="entry name" value="PEPTIDASE-RELATED"/>
    <property type="match status" value="1"/>
</dbReference>
<keyword evidence="1" id="KW-0175">Coiled coil</keyword>
<feature type="coiled-coil region" evidence="1">
    <location>
        <begin position="25"/>
        <end position="80"/>
    </location>
</feature>
<dbReference type="GO" id="GO:0046417">
    <property type="term" value="P:chorismate metabolic process"/>
    <property type="evidence" value="ECO:0007669"/>
    <property type="project" value="InterPro"/>
</dbReference>
<dbReference type="Gene3D" id="6.10.250.3150">
    <property type="match status" value="1"/>
</dbReference>
<protein>
    <submittedName>
        <fullName evidence="3">Peptidase M23</fullName>
    </submittedName>
</protein>
<dbReference type="EMBL" id="LBRB01000002">
    <property type="protein sequence ID" value="KKP89108.1"/>
    <property type="molecule type" value="Genomic_DNA"/>
</dbReference>
<dbReference type="PATRIC" id="fig|1618333.3.peg.107"/>
<feature type="coiled-coil region" evidence="1">
    <location>
        <begin position="151"/>
        <end position="238"/>
    </location>
</feature>
<evidence type="ECO:0000313" key="4">
    <source>
        <dbReference type="Proteomes" id="UP000034316"/>
    </source>
</evidence>
<accession>A0A0G0D775</accession>
<dbReference type="SUPFAM" id="SSF48600">
    <property type="entry name" value="Chorismate mutase II"/>
    <property type="match status" value="1"/>
</dbReference>
<dbReference type="GO" id="GO:0004222">
    <property type="term" value="F:metalloendopeptidase activity"/>
    <property type="evidence" value="ECO:0007669"/>
    <property type="project" value="TreeGrafter"/>
</dbReference>
<sequence>MKKIFTIFIIIGLFIPFSSVKAQSIDELNRQLQELFAKRTTLSKQILTSRQKAAEKKAEAERIAKEIKNLEAVIISTEQKISTLGVQIVEKEGTISTKTQEIVQKESELNKEITKQYDTIKVIYEIGSSNSILSLITSNSISEAVDKTSYLSALEARLEKNIAEINRLKDELIKQKEDLQKQRNELESIKTEQQKFKFGLDRQKDTKRGLLKDVRVQQAEFEKIVEDAKKEYTNINSELYRITESARSRNKRTGDKKVGDMVFSWPNSGAITANFGVPTPVQSYHTGTDIDGQIGDSILAASDGTVSFTGGSSTYGYGLYIKLDHGSGVETLYGHLSGFTVSEGDTVKRGELIGYMGNTGFAIAFGSGDGSHLHFEVREDGVPVNPLIYLP</sequence>
<evidence type="ECO:0000256" key="1">
    <source>
        <dbReference type="SAM" id="Coils"/>
    </source>
</evidence>
<evidence type="ECO:0000259" key="2">
    <source>
        <dbReference type="Pfam" id="PF01551"/>
    </source>
</evidence>
<dbReference type="Proteomes" id="UP000034316">
    <property type="component" value="Unassembled WGS sequence"/>
</dbReference>
<feature type="domain" description="M23ase beta-sheet core" evidence="2">
    <location>
        <begin position="284"/>
        <end position="386"/>
    </location>
</feature>
<dbReference type="PANTHER" id="PTHR21666:SF270">
    <property type="entry name" value="MUREIN HYDROLASE ACTIVATOR ENVC"/>
    <property type="match status" value="1"/>
</dbReference>
<dbReference type="InterPro" id="IPR016047">
    <property type="entry name" value="M23ase_b-sheet_dom"/>
</dbReference>
<dbReference type="InterPro" id="IPR036263">
    <property type="entry name" value="Chorismate_II_sf"/>
</dbReference>
<dbReference type="InterPro" id="IPR011055">
    <property type="entry name" value="Dup_hybrid_motif"/>
</dbReference>
<dbReference type="CDD" id="cd12797">
    <property type="entry name" value="M23_peptidase"/>
    <property type="match status" value="1"/>
</dbReference>
<dbReference type="Pfam" id="PF01551">
    <property type="entry name" value="Peptidase_M23"/>
    <property type="match status" value="1"/>
</dbReference>
<dbReference type="STRING" id="1618333.UR93_C0002G0010"/>
<comment type="caution">
    <text evidence="3">The sequence shown here is derived from an EMBL/GenBank/DDBJ whole genome shotgun (WGS) entry which is preliminary data.</text>
</comment>
<dbReference type="AlphaFoldDB" id="A0A0G0D775"/>
<dbReference type="InterPro" id="IPR050570">
    <property type="entry name" value="Cell_wall_metabolism_enzyme"/>
</dbReference>
<dbReference type="Gene3D" id="2.70.70.10">
    <property type="entry name" value="Glucose Permease (Domain IIA)"/>
    <property type="match status" value="1"/>
</dbReference>
<gene>
    <name evidence="3" type="ORF">UR93_C0002G0010</name>
</gene>
<evidence type="ECO:0000313" key="3">
    <source>
        <dbReference type="EMBL" id="KKP89108.1"/>
    </source>
</evidence>
<name>A0A0G0D775_9BACT</name>
<reference evidence="3 4" key="1">
    <citation type="journal article" date="2015" name="Nature">
        <title>rRNA introns, odd ribosomes, and small enigmatic genomes across a large radiation of phyla.</title>
        <authorList>
            <person name="Brown C.T."/>
            <person name="Hug L.A."/>
            <person name="Thomas B.C."/>
            <person name="Sharon I."/>
            <person name="Castelle C.J."/>
            <person name="Singh A."/>
            <person name="Wilkins M.J."/>
            <person name="Williams K.H."/>
            <person name="Banfield J.F."/>
        </authorList>
    </citation>
    <scope>NUCLEOTIDE SEQUENCE [LARGE SCALE GENOMIC DNA]</scope>
</reference>
<proteinExistence type="predicted"/>
<dbReference type="SUPFAM" id="SSF51261">
    <property type="entry name" value="Duplicated hybrid motif"/>
    <property type="match status" value="1"/>
</dbReference>
<organism evidence="3 4">
    <name type="scientific">Berkelbacteria bacterium GW2011_GWA2_35_9</name>
    <dbReference type="NCBI Taxonomy" id="1618333"/>
    <lineage>
        <taxon>Bacteria</taxon>
        <taxon>Candidatus Berkelbacteria</taxon>
    </lineage>
</organism>